<comment type="caution">
    <text evidence="2">The sequence shown here is derived from an EMBL/GenBank/DDBJ whole genome shotgun (WGS) entry which is preliminary data.</text>
</comment>
<reference evidence="2 3" key="1">
    <citation type="journal article" date="2016" name="ISME J.">
        <title>Chasing the elusive Euryarchaeota class WSA2: genomes reveal a uniquely fastidious methyl-reducing methanogen.</title>
        <authorList>
            <person name="Nobu M.K."/>
            <person name="Narihiro T."/>
            <person name="Kuroda K."/>
            <person name="Mei R."/>
            <person name="Liu W.T."/>
        </authorList>
    </citation>
    <scope>NUCLEOTIDE SEQUENCE [LARGE SCALE GENOMIC DNA]</scope>
    <source>
        <strain evidence="2">U1lsi0528_Bin055</strain>
    </source>
</reference>
<dbReference type="InterPro" id="IPR026444">
    <property type="entry name" value="Secre_tail"/>
</dbReference>
<organism evidence="2 3">
    <name type="scientific">Candidatus Methanofastidiosum methylothiophilum</name>
    <dbReference type="NCBI Taxonomy" id="1705564"/>
    <lineage>
        <taxon>Archaea</taxon>
        <taxon>Methanobacteriati</taxon>
        <taxon>Methanobacteriota</taxon>
        <taxon>Stenosarchaea group</taxon>
        <taxon>Candidatus Methanofastidiosia</taxon>
        <taxon>Candidatus Methanofastidiosales</taxon>
        <taxon>Candidatus Methanofastidiosaceae</taxon>
        <taxon>Candidatus Methanofastidiosum</taxon>
    </lineage>
</organism>
<evidence type="ECO:0000259" key="1">
    <source>
        <dbReference type="Pfam" id="PF18962"/>
    </source>
</evidence>
<dbReference type="Pfam" id="PF18962">
    <property type="entry name" value="Por_Secre_tail"/>
    <property type="match status" value="1"/>
</dbReference>
<dbReference type="EMBL" id="LNGC01000233">
    <property type="protein sequence ID" value="KYC45440.1"/>
    <property type="molecule type" value="Genomic_DNA"/>
</dbReference>
<dbReference type="NCBIfam" id="TIGR04183">
    <property type="entry name" value="Por_Secre_tail"/>
    <property type="match status" value="1"/>
</dbReference>
<dbReference type="Gene3D" id="2.60.40.4070">
    <property type="match status" value="1"/>
</dbReference>
<name>A0A150IK69_9EURY</name>
<evidence type="ECO:0000313" key="3">
    <source>
        <dbReference type="Proteomes" id="UP000075398"/>
    </source>
</evidence>
<dbReference type="AlphaFoldDB" id="A0A150IK69"/>
<sequence>MKKIVLIIMVFSGINIFIYSQHLKPTNQERYSFTGAIDVNRFKMPLNNNGVLADVTHNGFQGGTYDGPIVLYSGGFYLCGKKIDSIWAAAIATSSRILDFLPGKVGSNVPDTINALYTVRSSDPPFGQSWINWATAVNLGADFYDGNHDNIYNPVDLNNNGQWDLNEDKPDMLGDITTFCVYNDGVPFNLRRFNDCNPQGIEIHQTVFAYSDSTTNSLNNTIFIRYKIINTGTVAPRYDSCFFALWSDPDIGNYANNRVGCDTLYNTGFCYNVNDDPYYGTNSPAFFGKILQGPLAYIPGVTFIDSNNNGEFDEGEIPLDTAKNLRGALLGIQKFPGAKNLPMTSFSHYLSSHPVLGDPNTKEQVFNYLRGRDASGQILDPCTWTNGTVFGVNCNLINPLYWYSGDPVTNYGWINNTGHDQRMNVNTGPFRLEINKPVTIIAAYIVGRGESHLNSISVARRISNNINHFYKSNFTDYLSRTEYENNEITADNFYLYQNYPNPFNPSTTIRYQVNTLCNVKLKIYDLLGNEIATLINEEKPTGSYEIEFNVGNYNLGNGIYFYQLSAGSYTKMRKMVLIK</sequence>
<protein>
    <recommendedName>
        <fullName evidence="1">Secretion system C-terminal sorting domain-containing protein</fullName>
    </recommendedName>
</protein>
<feature type="domain" description="Secretion system C-terminal sorting" evidence="1">
    <location>
        <begin position="499"/>
        <end position="576"/>
    </location>
</feature>
<dbReference type="Proteomes" id="UP000075398">
    <property type="component" value="Unassembled WGS sequence"/>
</dbReference>
<evidence type="ECO:0000313" key="2">
    <source>
        <dbReference type="EMBL" id="KYC45440.1"/>
    </source>
</evidence>
<accession>A0A150IK69</accession>
<proteinExistence type="predicted"/>
<gene>
    <name evidence="2" type="ORF">AMQ22_02209</name>
</gene>